<organism evidence="2 3">
    <name type="scientific">Protea cynaroides</name>
    <dbReference type="NCBI Taxonomy" id="273540"/>
    <lineage>
        <taxon>Eukaryota</taxon>
        <taxon>Viridiplantae</taxon>
        <taxon>Streptophyta</taxon>
        <taxon>Embryophyta</taxon>
        <taxon>Tracheophyta</taxon>
        <taxon>Spermatophyta</taxon>
        <taxon>Magnoliopsida</taxon>
        <taxon>Proteales</taxon>
        <taxon>Proteaceae</taxon>
        <taxon>Protea</taxon>
    </lineage>
</organism>
<evidence type="ECO:0000313" key="3">
    <source>
        <dbReference type="Proteomes" id="UP001141806"/>
    </source>
</evidence>
<keyword evidence="1" id="KW-0812">Transmembrane</keyword>
<feature type="transmembrane region" description="Helical" evidence="1">
    <location>
        <begin position="62"/>
        <end position="81"/>
    </location>
</feature>
<keyword evidence="1" id="KW-1133">Transmembrane helix</keyword>
<dbReference type="EMBL" id="JAMYWD010000002">
    <property type="protein sequence ID" value="KAJ4979041.1"/>
    <property type="molecule type" value="Genomic_DNA"/>
</dbReference>
<dbReference type="AlphaFoldDB" id="A0A9Q0KZC7"/>
<name>A0A9Q0KZC7_9MAGN</name>
<evidence type="ECO:0000256" key="1">
    <source>
        <dbReference type="SAM" id="Phobius"/>
    </source>
</evidence>
<reference evidence="2" key="1">
    <citation type="journal article" date="2023" name="Plant J.">
        <title>The genome of the king protea, Protea cynaroides.</title>
        <authorList>
            <person name="Chang J."/>
            <person name="Duong T.A."/>
            <person name="Schoeman C."/>
            <person name="Ma X."/>
            <person name="Roodt D."/>
            <person name="Barker N."/>
            <person name="Li Z."/>
            <person name="Van de Peer Y."/>
            <person name="Mizrachi E."/>
        </authorList>
    </citation>
    <scope>NUCLEOTIDE SEQUENCE</scope>
    <source>
        <tissue evidence="2">Young leaves</tissue>
    </source>
</reference>
<keyword evidence="1" id="KW-0472">Membrane</keyword>
<protein>
    <submittedName>
        <fullName evidence="2">Uncharacterized protein</fullName>
    </submittedName>
</protein>
<comment type="caution">
    <text evidence="2">The sequence shown here is derived from an EMBL/GenBank/DDBJ whole genome shotgun (WGS) entry which is preliminary data.</text>
</comment>
<accession>A0A9Q0KZC7</accession>
<dbReference type="Proteomes" id="UP001141806">
    <property type="component" value="Unassembled WGS sequence"/>
</dbReference>
<evidence type="ECO:0000313" key="2">
    <source>
        <dbReference type="EMBL" id="KAJ4979041.1"/>
    </source>
</evidence>
<sequence length="175" mass="19617">MDAAAVLRFSKGRKQGSASRFRKGNSGSIYSRGGSFTIDYGRSNSTSVDLFDGRLKRSPVRYLVLLSLFPLLLYPLTPPLLPVCNRRRFKSLKLTSDNYFIMENQLMPLLRSYNLVGYVGSSKPCPPLTLIPEVSPAAVHDGTSSLPNLTYDEWNHKDQLVLSWLIAFLTVETQL</sequence>
<gene>
    <name evidence="2" type="ORF">NE237_009821</name>
</gene>
<dbReference type="OrthoDB" id="1845088at2759"/>
<keyword evidence="3" id="KW-1185">Reference proteome</keyword>
<proteinExistence type="predicted"/>